<evidence type="ECO:0000259" key="2">
    <source>
        <dbReference type="Pfam" id="PF14472"/>
    </source>
</evidence>
<reference evidence="3 4" key="1">
    <citation type="submission" date="2018-08" db="EMBL/GenBank/DDBJ databases">
        <title>A genome reference for cultivated species of the human gut microbiota.</title>
        <authorList>
            <person name="Zou Y."/>
            <person name="Xue W."/>
            <person name="Luo G."/>
        </authorList>
    </citation>
    <scope>NUCLEOTIDE SEQUENCE [LARGE SCALE GENOMIC DNA]</scope>
    <source>
        <strain evidence="3 4">TF01-20-2</strain>
    </source>
</reference>
<dbReference type="EMBL" id="QSSX01000012">
    <property type="protein sequence ID" value="RGM23544.1"/>
    <property type="molecule type" value="Genomic_DNA"/>
</dbReference>
<feature type="domain" description="DUF4429" evidence="2">
    <location>
        <begin position="42"/>
        <end position="128"/>
    </location>
</feature>
<dbReference type="InterPro" id="IPR018649">
    <property type="entry name" value="SHOCT"/>
</dbReference>
<protein>
    <recommendedName>
        <fullName evidence="5">SHOCT domain-containing protein</fullName>
    </recommendedName>
</protein>
<evidence type="ECO:0000313" key="4">
    <source>
        <dbReference type="Proteomes" id="UP000260808"/>
    </source>
</evidence>
<dbReference type="Pfam" id="PF09851">
    <property type="entry name" value="SHOCT"/>
    <property type="match status" value="1"/>
</dbReference>
<accession>A0A3E4V7S6</accession>
<dbReference type="Pfam" id="PF14472">
    <property type="entry name" value="DUF4429"/>
    <property type="match status" value="1"/>
</dbReference>
<evidence type="ECO:0000259" key="1">
    <source>
        <dbReference type="Pfam" id="PF09851"/>
    </source>
</evidence>
<dbReference type="AlphaFoldDB" id="A0A3E4V7S6"/>
<proteinExistence type="predicted"/>
<dbReference type="InterPro" id="IPR027860">
    <property type="entry name" value="DUF4429"/>
</dbReference>
<evidence type="ECO:0000313" key="3">
    <source>
        <dbReference type="EMBL" id="RGM23544.1"/>
    </source>
</evidence>
<feature type="domain" description="SHOCT" evidence="1">
    <location>
        <begin position="149"/>
        <end position="176"/>
    </location>
</feature>
<evidence type="ECO:0008006" key="5">
    <source>
        <dbReference type="Google" id="ProtNLM"/>
    </source>
</evidence>
<sequence length="178" mass="20140">MYEKEDKMDLFKKEEKGKEILNGGKTVKLRLKSNGKYTVEVDDIAVKVTQRGFMNAVNRGFSGTKTFPFSNITAIQFKEPGFTTGYLQFILSGSLETKRGVSGAVRDENSILFTKKELALMSELKEYVEWKILNKHQANTVNSNNSEADEILKFKSLLDQGIITEDEFAIKKKQILGL</sequence>
<organism evidence="3 4">
    <name type="scientific">Mediterraneibacter gnavus</name>
    <name type="common">Ruminococcus gnavus</name>
    <dbReference type="NCBI Taxonomy" id="33038"/>
    <lineage>
        <taxon>Bacteria</taxon>
        <taxon>Bacillati</taxon>
        <taxon>Bacillota</taxon>
        <taxon>Clostridia</taxon>
        <taxon>Lachnospirales</taxon>
        <taxon>Lachnospiraceae</taxon>
        <taxon>Mediterraneibacter</taxon>
    </lineage>
</organism>
<comment type="caution">
    <text evidence="3">The sequence shown here is derived from an EMBL/GenBank/DDBJ whole genome shotgun (WGS) entry which is preliminary data.</text>
</comment>
<name>A0A3E4V7S6_MEDGN</name>
<gene>
    <name evidence="3" type="ORF">DXC31_06565</name>
</gene>
<dbReference type="Proteomes" id="UP000260808">
    <property type="component" value="Unassembled WGS sequence"/>
</dbReference>